<reference evidence="1 2" key="1">
    <citation type="submission" date="2018-11" db="EMBL/GenBank/DDBJ databases">
        <title>Complete genome sequence of Paenibacillus baekrokdamisoli strain KCTC 33723.</title>
        <authorList>
            <person name="Kang S.W."/>
            <person name="Lee K.C."/>
            <person name="Kim K.K."/>
            <person name="Kim J.S."/>
            <person name="Kim D.S."/>
            <person name="Ko S.H."/>
            <person name="Yang S.H."/>
            <person name="Lee J.S."/>
        </authorList>
    </citation>
    <scope>NUCLEOTIDE SEQUENCE [LARGE SCALE GENOMIC DNA]</scope>
    <source>
        <strain evidence="1 2">KCTC 33723</strain>
    </source>
</reference>
<dbReference type="KEGG" id="pbk:Back11_10740"/>
<sequence>MGSHANYARWIWVELIGFDNEHSDYAVKAYIDNLGFVPDALSLLFFTPEFVHNHENMEIERALPRECCSYTARPYNRERARQAWTNHQLRNLIAELQKYNIAVYCSFFNIYEYNFDGEKFRGDWSDKHSYLCERMKSGLLHGLLNPLKRFENQTYYEDFFISKLTQVLTDYGFNGYHGADGYTSGRITLAEGDYSDDMVGQFIASRKLESIAEITAFCEGRQAEFEQRAEWIWANLREEWIAFYADRWELFWQKVVAAVHRDHRKVVFNTAWTRDPFEALYRYGVDYRRIANTGIDGFVVETVGASLIMGAGGVEMNPHYDFLAMLMTIKAYVPKVDLYCLNAIQDTTERWDALRHAPTILERDIYSLSNVFWMNEAGALNRCSTGFVACLSDGIHHHEWKWIHNRWNLAFGEGPKQILGATMIWSDYAFNNQLSDYVRTRGWSTHKLLHELISRGAPIHSIVNIKFLEQAHGAILVPHSHLLSEDERRAVSAYSNGPVIMIGPELSDIQEDQLSCAVYGEKGRLDQSFTADQELLTADELKDINDPKYWVHELYFQRISDDFLQKCANVIGEHTGSPQILQGAAVIEVTALQLSDNYIRLFIGNDHVNYSEARIEMGKRIVTIAIRTDFPGTPVIPEGKCFNVRVPGRGIVVLDVATETN</sequence>
<dbReference type="OrthoDB" id="2484405at2"/>
<name>A0A3G9J9T2_9BACL</name>
<dbReference type="RefSeq" id="WP_125654281.1">
    <property type="nucleotide sequence ID" value="NZ_AP019308.1"/>
</dbReference>
<dbReference type="EMBL" id="AP019308">
    <property type="protein sequence ID" value="BBH19729.1"/>
    <property type="molecule type" value="Genomic_DNA"/>
</dbReference>
<keyword evidence="2" id="KW-1185">Reference proteome</keyword>
<gene>
    <name evidence="1" type="ORF">Back11_10740</name>
</gene>
<proteinExistence type="predicted"/>
<protein>
    <submittedName>
        <fullName evidence="1">Uncharacterized protein</fullName>
    </submittedName>
</protein>
<evidence type="ECO:0000313" key="2">
    <source>
        <dbReference type="Proteomes" id="UP000275368"/>
    </source>
</evidence>
<dbReference type="Proteomes" id="UP000275368">
    <property type="component" value="Chromosome"/>
</dbReference>
<dbReference type="AlphaFoldDB" id="A0A3G9J9T2"/>
<accession>A0A3G9J9T2</accession>
<organism evidence="1 2">
    <name type="scientific">Paenibacillus baekrokdamisoli</name>
    <dbReference type="NCBI Taxonomy" id="1712516"/>
    <lineage>
        <taxon>Bacteria</taxon>
        <taxon>Bacillati</taxon>
        <taxon>Bacillota</taxon>
        <taxon>Bacilli</taxon>
        <taxon>Bacillales</taxon>
        <taxon>Paenibacillaceae</taxon>
        <taxon>Paenibacillus</taxon>
    </lineage>
</organism>
<evidence type="ECO:0000313" key="1">
    <source>
        <dbReference type="EMBL" id="BBH19729.1"/>
    </source>
</evidence>